<keyword evidence="1" id="KW-1133">Transmembrane helix</keyword>
<feature type="transmembrane region" description="Helical" evidence="1">
    <location>
        <begin position="160"/>
        <end position="190"/>
    </location>
</feature>
<dbReference type="InterPro" id="IPR038731">
    <property type="entry name" value="RgtA/B/C-like"/>
</dbReference>
<keyword evidence="4" id="KW-1185">Reference proteome</keyword>
<feature type="transmembrane region" description="Helical" evidence="1">
    <location>
        <begin position="202"/>
        <end position="225"/>
    </location>
</feature>
<feature type="transmembrane region" description="Helical" evidence="1">
    <location>
        <begin position="310"/>
        <end position="327"/>
    </location>
</feature>
<evidence type="ECO:0000259" key="2">
    <source>
        <dbReference type="Pfam" id="PF13231"/>
    </source>
</evidence>
<dbReference type="Proteomes" id="UP000238426">
    <property type="component" value="Unassembled WGS sequence"/>
</dbReference>
<name>A0A2T1NE01_9FLAO</name>
<dbReference type="Pfam" id="PF13231">
    <property type="entry name" value="PMT_2"/>
    <property type="match status" value="1"/>
</dbReference>
<dbReference type="EMBL" id="PXOQ01000007">
    <property type="protein sequence ID" value="PSG90606.1"/>
    <property type="molecule type" value="Genomic_DNA"/>
</dbReference>
<keyword evidence="1" id="KW-0812">Transmembrane</keyword>
<gene>
    <name evidence="3" type="ORF">C7H52_04805</name>
</gene>
<keyword evidence="1" id="KW-0472">Membrane</keyword>
<comment type="caution">
    <text evidence="3">The sequence shown here is derived from an EMBL/GenBank/DDBJ whole genome shotgun (WGS) entry which is preliminary data.</text>
</comment>
<dbReference type="OrthoDB" id="5056808at2"/>
<dbReference type="AlphaFoldDB" id="A0A2T1NE01"/>
<feature type="domain" description="Glycosyltransferase RgtA/B/C/D-like" evidence="2">
    <location>
        <begin position="64"/>
        <end position="217"/>
    </location>
</feature>
<protein>
    <recommendedName>
        <fullName evidence="2">Glycosyltransferase RgtA/B/C/D-like domain-containing protein</fullName>
    </recommendedName>
</protein>
<feature type="transmembrane region" description="Helical" evidence="1">
    <location>
        <begin position="334"/>
        <end position="351"/>
    </location>
</feature>
<feature type="transmembrane region" description="Helical" evidence="1">
    <location>
        <begin position="111"/>
        <end position="128"/>
    </location>
</feature>
<reference evidence="3 4" key="1">
    <citation type="submission" date="2018-03" db="EMBL/GenBank/DDBJ databases">
        <title>Mesoflavibacter sp. HG37 and Mesoflavibacter sp. HG96 sp.nov., two marine bacteria isolated from seawater of Western Pacific Ocean.</title>
        <authorList>
            <person name="Cheng H."/>
            <person name="Wu Y.-H."/>
            <person name="Guo L.-L."/>
            <person name="Xu X.-W."/>
        </authorList>
    </citation>
    <scope>NUCLEOTIDE SEQUENCE [LARGE SCALE GENOMIC DNA]</scope>
    <source>
        <strain evidence="3 4">KCTC 32269</strain>
    </source>
</reference>
<evidence type="ECO:0000313" key="4">
    <source>
        <dbReference type="Proteomes" id="UP000238426"/>
    </source>
</evidence>
<accession>A0A2T1NE01</accession>
<feature type="transmembrane region" description="Helical" evidence="1">
    <location>
        <begin position="14"/>
        <end position="35"/>
    </location>
</feature>
<proteinExistence type="predicted"/>
<evidence type="ECO:0000313" key="3">
    <source>
        <dbReference type="EMBL" id="PSG90606.1"/>
    </source>
</evidence>
<sequence>MGTNSYSFLSYKSAVWIIVFLMMLLIFTIILYLNFPSGFNQGIYHYQGLVLKNGGLPYIDFVEKKGPMGLLTYSLASLFFGETIMAYRFFDLIILSLTAFSLFRLSRLNHSKIISFLIGVVWLRHVIIDGPGNTGDVTNIITLCYVFLSYHLLKTKKTGYFLIAGITIAIACWVKPTALLIGLPLILFFYFKKVKSINTIEWHYVLEFLLGMLIPSIIFLIYLLLTKTFYGFWESVVLDTLFNYSGYVSRFSTRTLFKTFWTFLNDPILRFGGILSLFVFSKNLVIKLIVIGVGLMLFVEGRFYPYQYSILWPFLTLGFVEGIIILIKKLSKKKASVLIILCSIIIVFPIFKTGTVFIRSGFLTNNFDAGQTFLLPDFKEMYYQRKAVVSYLEHKISVDDEIFVLGQDPNIYLELGVITTCRLAREGFILTGELTNSTPKHLISWQEELLEYMEDQKADRVIVLKKLTGLWIDVYSHRINSILYDNYQFEHETEGHLIFKRK</sequence>
<organism evidence="3 4">
    <name type="scientific">Aurantibacter aestuarii</name>
    <dbReference type="NCBI Taxonomy" id="1266046"/>
    <lineage>
        <taxon>Bacteria</taxon>
        <taxon>Pseudomonadati</taxon>
        <taxon>Bacteroidota</taxon>
        <taxon>Flavobacteriia</taxon>
        <taxon>Flavobacteriales</taxon>
        <taxon>Flavobacteriaceae</taxon>
        <taxon>Aurantibacter</taxon>
    </lineage>
</organism>
<evidence type="ECO:0000256" key="1">
    <source>
        <dbReference type="SAM" id="Phobius"/>
    </source>
</evidence>